<accession>A0A162QGR9</accession>
<dbReference type="PANTHER" id="PTHR32026">
    <property type="entry name" value="METHYLTRANSFERASE-LIKE PROTEIN 24"/>
    <property type="match status" value="1"/>
</dbReference>
<dbReference type="GO" id="GO:0008168">
    <property type="term" value="F:methyltransferase activity"/>
    <property type="evidence" value="ECO:0007669"/>
    <property type="project" value="UniProtKB-KW"/>
</dbReference>
<evidence type="ECO:0000313" key="4">
    <source>
        <dbReference type="Proteomes" id="UP000076858"/>
    </source>
</evidence>
<dbReference type="InterPro" id="IPR026913">
    <property type="entry name" value="METTL24"/>
</dbReference>
<feature type="transmembrane region" description="Helical" evidence="1">
    <location>
        <begin position="25"/>
        <end position="45"/>
    </location>
</feature>
<keyword evidence="1" id="KW-0812">Transmembrane</keyword>
<keyword evidence="3" id="KW-0489">Methyltransferase</keyword>
<evidence type="ECO:0000259" key="2">
    <source>
        <dbReference type="Pfam" id="PF13383"/>
    </source>
</evidence>
<protein>
    <submittedName>
        <fullName evidence="3">Methyltransferase 24-like protein</fullName>
    </submittedName>
</protein>
<keyword evidence="1" id="KW-1133">Transmembrane helix</keyword>
<comment type="caution">
    <text evidence="3">The sequence shown here is derived from an EMBL/GenBank/DDBJ whole genome shotgun (WGS) entry which is preliminary data.</text>
</comment>
<keyword evidence="4" id="KW-1185">Reference proteome</keyword>
<evidence type="ECO:0000313" key="3">
    <source>
        <dbReference type="EMBL" id="KZS19679.1"/>
    </source>
</evidence>
<keyword evidence="1" id="KW-0472">Membrane</keyword>
<keyword evidence="3" id="KW-0808">Transferase</keyword>
<dbReference type="OrthoDB" id="10006218at2759"/>
<name>A0A162QGR9_9CRUS</name>
<evidence type="ECO:0000256" key="1">
    <source>
        <dbReference type="SAM" id="Phobius"/>
    </source>
</evidence>
<dbReference type="Proteomes" id="UP000076858">
    <property type="component" value="Unassembled WGS sequence"/>
</dbReference>
<dbReference type="AlphaFoldDB" id="A0A162QGR9"/>
<sequence>MYNYPWVGKATFIVKGTRSMAISHWRCFVLVLAIIPVISVTKWIVGLQQFSCHTRDDDSVRAISALWSLAQSMSAEEIFRYLHWTNSISCLFAVDFGFFIRNGEGLAAPDGHKAICLDLPVSPVYNSCIVYSFGINNQWSFDKAMSDFRCKVYSFDPSMGEEDHDESQYIHFYNLGLAGKNGRDPSNGWKMETASSIYQKLLPYHGSVAIDIFKMDIEFSEWEVIPEMLKSGFLANHVKQLAVEIHFDPNDSLATFRNRVHILQKLESASPSDAGHFIRFSSRPNPWLQRELSILNGKKDYIGLELAWYNSRYYPAKLVLQDAK</sequence>
<dbReference type="EMBL" id="LRGB01000337">
    <property type="protein sequence ID" value="KZS19679.1"/>
    <property type="molecule type" value="Genomic_DNA"/>
</dbReference>
<gene>
    <name evidence="3" type="ORF">APZ42_013839</name>
</gene>
<dbReference type="GO" id="GO:0032259">
    <property type="term" value="P:methylation"/>
    <property type="evidence" value="ECO:0007669"/>
    <property type="project" value="UniProtKB-KW"/>
</dbReference>
<dbReference type="Pfam" id="PF13383">
    <property type="entry name" value="Methyltransf_22"/>
    <property type="match status" value="1"/>
</dbReference>
<dbReference type="InterPro" id="IPR025714">
    <property type="entry name" value="Methyltranfer_dom"/>
</dbReference>
<proteinExistence type="predicted"/>
<organism evidence="3 4">
    <name type="scientific">Daphnia magna</name>
    <dbReference type="NCBI Taxonomy" id="35525"/>
    <lineage>
        <taxon>Eukaryota</taxon>
        <taxon>Metazoa</taxon>
        <taxon>Ecdysozoa</taxon>
        <taxon>Arthropoda</taxon>
        <taxon>Crustacea</taxon>
        <taxon>Branchiopoda</taxon>
        <taxon>Diplostraca</taxon>
        <taxon>Cladocera</taxon>
        <taxon>Anomopoda</taxon>
        <taxon>Daphniidae</taxon>
        <taxon>Daphnia</taxon>
    </lineage>
</organism>
<reference evidence="3 4" key="1">
    <citation type="submission" date="2016-03" db="EMBL/GenBank/DDBJ databases">
        <title>EvidentialGene: Evidence-directed Construction of Genes on Genomes.</title>
        <authorList>
            <person name="Gilbert D.G."/>
            <person name="Choi J.-H."/>
            <person name="Mockaitis K."/>
            <person name="Colbourne J."/>
            <person name="Pfrender M."/>
        </authorList>
    </citation>
    <scope>NUCLEOTIDE SEQUENCE [LARGE SCALE GENOMIC DNA]</scope>
    <source>
        <strain evidence="3 4">Xinb3</strain>
        <tissue evidence="3">Complete organism</tissue>
    </source>
</reference>
<dbReference type="PANTHER" id="PTHR32026:SF10">
    <property type="entry name" value="METHYLTRANSFERASE-LIKE PROTEIN 24-RELATED"/>
    <property type="match status" value="1"/>
</dbReference>
<feature type="domain" description="Methyltransferase" evidence="2">
    <location>
        <begin position="109"/>
        <end position="267"/>
    </location>
</feature>